<gene>
    <name evidence="1" type="ORF">T12_1299</name>
</gene>
<feature type="non-terminal residue" evidence="1">
    <location>
        <position position="1"/>
    </location>
</feature>
<feature type="non-terminal residue" evidence="1">
    <location>
        <position position="92"/>
    </location>
</feature>
<dbReference type="AlphaFoldDB" id="A0A0V0YZZ8"/>
<reference evidence="1 2" key="1">
    <citation type="submission" date="2015-01" db="EMBL/GenBank/DDBJ databases">
        <title>Evolution of Trichinella species and genotypes.</title>
        <authorList>
            <person name="Korhonen P.K."/>
            <person name="Edoardo P."/>
            <person name="Giuseppe L.R."/>
            <person name="Gasser R.B."/>
        </authorList>
    </citation>
    <scope>NUCLEOTIDE SEQUENCE [LARGE SCALE GENOMIC DNA]</scope>
    <source>
        <strain evidence="1">ISS2496</strain>
    </source>
</reference>
<dbReference type="Proteomes" id="UP000054783">
    <property type="component" value="Unassembled WGS sequence"/>
</dbReference>
<organism evidence="1 2">
    <name type="scientific">Trichinella patagoniensis</name>
    <dbReference type="NCBI Taxonomy" id="990121"/>
    <lineage>
        <taxon>Eukaryota</taxon>
        <taxon>Metazoa</taxon>
        <taxon>Ecdysozoa</taxon>
        <taxon>Nematoda</taxon>
        <taxon>Enoplea</taxon>
        <taxon>Dorylaimia</taxon>
        <taxon>Trichinellida</taxon>
        <taxon>Trichinellidae</taxon>
        <taxon>Trichinella</taxon>
    </lineage>
</organism>
<proteinExistence type="predicted"/>
<dbReference type="EMBL" id="JYDQ01001142">
    <property type="protein sequence ID" value="KRY05724.1"/>
    <property type="molecule type" value="Genomic_DNA"/>
</dbReference>
<accession>A0A0V0YZZ8</accession>
<evidence type="ECO:0000313" key="1">
    <source>
        <dbReference type="EMBL" id="KRY05724.1"/>
    </source>
</evidence>
<comment type="caution">
    <text evidence="1">The sequence shown here is derived from an EMBL/GenBank/DDBJ whole genome shotgun (WGS) entry which is preliminary data.</text>
</comment>
<protein>
    <submittedName>
        <fullName evidence="1">Uncharacterized protein</fullName>
    </submittedName>
</protein>
<dbReference type="OrthoDB" id="5930552at2759"/>
<sequence>LKKQYPALRRYPAQIIYEQITEMIINCKKTNDSYQLHLMCVFVNIHHTPLQALNVQHIAQQCSFNALPRHELATLIKRTSATLLIAQPCHVN</sequence>
<keyword evidence="2" id="KW-1185">Reference proteome</keyword>
<name>A0A0V0YZZ8_9BILA</name>
<evidence type="ECO:0000313" key="2">
    <source>
        <dbReference type="Proteomes" id="UP000054783"/>
    </source>
</evidence>